<dbReference type="EMBL" id="OY731402">
    <property type="protein sequence ID" value="CAJ1958096.1"/>
    <property type="molecule type" value="Genomic_DNA"/>
</dbReference>
<dbReference type="CDD" id="cd04096">
    <property type="entry name" value="eEF2_snRNP_like_C"/>
    <property type="match status" value="1"/>
</dbReference>
<dbReference type="NCBIfam" id="TIGR00231">
    <property type="entry name" value="small_GTP"/>
    <property type="match status" value="1"/>
</dbReference>
<name>A0AA86SGS3_9FABA</name>
<dbReference type="Pfam" id="PF14492">
    <property type="entry name" value="EFG_III"/>
    <property type="match status" value="1"/>
</dbReference>
<evidence type="ECO:0000256" key="4">
    <source>
        <dbReference type="ARBA" id="ARBA00022741"/>
    </source>
</evidence>
<dbReference type="InterPro" id="IPR005225">
    <property type="entry name" value="Small_GTP-bd"/>
</dbReference>
<dbReference type="FunFam" id="3.30.230.10:FF:000006">
    <property type="entry name" value="Translation elongation factor 2"/>
    <property type="match status" value="1"/>
</dbReference>
<dbReference type="Gene3D" id="3.30.70.870">
    <property type="entry name" value="Elongation Factor G (Translational Gtpase), domain 3"/>
    <property type="match status" value="1"/>
</dbReference>
<dbReference type="Pfam" id="PF03764">
    <property type="entry name" value="EFG_IV"/>
    <property type="match status" value="1"/>
</dbReference>
<organism evidence="9 10">
    <name type="scientific">Sphenostylis stenocarpa</name>
    <dbReference type="NCBI Taxonomy" id="92480"/>
    <lineage>
        <taxon>Eukaryota</taxon>
        <taxon>Viridiplantae</taxon>
        <taxon>Streptophyta</taxon>
        <taxon>Embryophyta</taxon>
        <taxon>Tracheophyta</taxon>
        <taxon>Spermatophyta</taxon>
        <taxon>Magnoliopsida</taxon>
        <taxon>eudicotyledons</taxon>
        <taxon>Gunneridae</taxon>
        <taxon>Pentapetalae</taxon>
        <taxon>rosids</taxon>
        <taxon>fabids</taxon>
        <taxon>Fabales</taxon>
        <taxon>Fabaceae</taxon>
        <taxon>Papilionoideae</taxon>
        <taxon>50 kb inversion clade</taxon>
        <taxon>NPAAA clade</taxon>
        <taxon>indigoferoid/millettioid clade</taxon>
        <taxon>Phaseoleae</taxon>
        <taxon>Sphenostylis</taxon>
    </lineage>
</organism>
<dbReference type="GO" id="GO:0043022">
    <property type="term" value="F:ribosome binding"/>
    <property type="evidence" value="ECO:0007669"/>
    <property type="project" value="TreeGrafter"/>
</dbReference>
<dbReference type="GO" id="GO:0005829">
    <property type="term" value="C:cytosol"/>
    <property type="evidence" value="ECO:0007669"/>
    <property type="project" value="TreeGrafter"/>
</dbReference>
<evidence type="ECO:0000256" key="2">
    <source>
        <dbReference type="ARBA" id="ARBA00022490"/>
    </source>
</evidence>
<dbReference type="Gene3D" id="3.40.50.300">
    <property type="entry name" value="P-loop containing nucleotide triphosphate hydrolases"/>
    <property type="match status" value="1"/>
</dbReference>
<dbReference type="SUPFAM" id="SSF54211">
    <property type="entry name" value="Ribosomal protein S5 domain 2-like"/>
    <property type="match status" value="1"/>
</dbReference>
<dbReference type="Proteomes" id="UP001189624">
    <property type="component" value="Chromosome 5"/>
</dbReference>
<gene>
    <name evidence="9" type="ORF">AYBTSS11_LOCUS17554</name>
</gene>
<dbReference type="InterPro" id="IPR041095">
    <property type="entry name" value="EFG_II"/>
</dbReference>
<keyword evidence="3" id="KW-0934">Plastid</keyword>
<sequence>MARKKDDQRAMVGSEEVKFTIDQLRRIMDRKHNIRNMSVIAHVDHGKSTLTDSLVAAAGIIAQEVAGDVRMTDTRQDEAERGITIKSTGISLYYEMLEGDLKNFKGEREGNEFLINLIDSPGHVDFSSEVTAALRITDGALVVVDCVEGVCVQTETVLRQALGERVKPILAVNKMDRCFLELNLDPEEAYLTFQRVVESANVIMATYEDALLGDIQVYPEKGTVAFSAGLHGWGFTLTNFAKMYASKFGIDEAKMMSRLWGANFFDSATKKWTNKHSGTATCKRGFVMLCYEPIKQIIELCMSDQRDELWSKLQKIGVNMKSEEKELTGKALMKRVMQSWLPASSALLEMMIYHLPSPASAQQYRVQNLYEGPLDDPYASAIRNCDPEGPLMLYVSKMIPASDRGRFYAFGRVFSGRVSTGLKVRIMGPNFIPGEKKDLYVKSVQRTVIWMGKKQETVEDVPCGNTVAMVGLDQFITKNATLTNEKEVDAHPIRAMKFSVSPVVSVAVTSRVPSDLPKLQEGLKRLAKSDPMVVCTMSETGEHIISAAGELHLEICLKDLQVDFMNGAEVSISDPIVSFRETVFERSCRTVMSKSPNKHNRLYVEARPTEDGLAEAIDDEKIGPGVDPRNRSRILSEEFGWDKDLTKKIWCFGPEGKGPNMVVDTCKGVQYLNEIKDSIVAGFELASKEGPLADENMRGVCFEICDVILHADTIHRGGGQIIPTARRVFYAATLTARPRLLEPVYLVEIQAPEQVLGGIYNVLNQKRGQVFEEIHRPGTPLYTVKAYLPVIESFKFNESLRAQTGGQAFPQLVFDHWDMVSSDPLEPGTPAAARVAEIRRKKGLKEQITPLCEFEDKL</sequence>
<dbReference type="CDD" id="cd16261">
    <property type="entry name" value="EF2_snRNP_III"/>
    <property type="match status" value="1"/>
</dbReference>
<dbReference type="SUPFAM" id="SSF54980">
    <property type="entry name" value="EF-G C-terminal domain-like"/>
    <property type="match status" value="2"/>
</dbReference>
<dbReference type="InterPro" id="IPR005517">
    <property type="entry name" value="Transl_elong_EFG/EF2_IV"/>
</dbReference>
<dbReference type="Gene3D" id="3.30.70.240">
    <property type="match status" value="1"/>
</dbReference>
<dbReference type="Pfam" id="PF00679">
    <property type="entry name" value="EFG_C"/>
    <property type="match status" value="1"/>
</dbReference>
<dbReference type="GO" id="GO:0003746">
    <property type="term" value="F:translation elongation factor activity"/>
    <property type="evidence" value="ECO:0007669"/>
    <property type="project" value="UniProtKB-KW"/>
</dbReference>
<dbReference type="GO" id="GO:0003924">
    <property type="term" value="F:GTPase activity"/>
    <property type="evidence" value="ECO:0007669"/>
    <property type="project" value="InterPro"/>
</dbReference>
<evidence type="ECO:0000313" key="9">
    <source>
        <dbReference type="EMBL" id="CAJ1958096.1"/>
    </source>
</evidence>
<dbReference type="FunFam" id="3.30.70.240:FF:000003">
    <property type="entry name" value="Translation elongation factor 2"/>
    <property type="match status" value="1"/>
</dbReference>
<evidence type="ECO:0000259" key="8">
    <source>
        <dbReference type="PROSITE" id="PS51722"/>
    </source>
</evidence>
<dbReference type="CDD" id="cd01885">
    <property type="entry name" value="EF2"/>
    <property type="match status" value="1"/>
</dbReference>
<keyword evidence="5" id="KW-0251">Elongation factor</keyword>
<dbReference type="InterPro" id="IPR000795">
    <property type="entry name" value="T_Tr_GTP-bd_dom"/>
</dbReference>
<dbReference type="Gene3D" id="3.30.230.10">
    <property type="match status" value="1"/>
</dbReference>
<dbReference type="PRINTS" id="PR00315">
    <property type="entry name" value="ELONGATNFCT"/>
</dbReference>
<keyword evidence="10" id="KW-1185">Reference proteome</keyword>
<proteinExistence type="predicted"/>
<dbReference type="PROSITE" id="PS51722">
    <property type="entry name" value="G_TR_2"/>
    <property type="match status" value="1"/>
</dbReference>
<evidence type="ECO:0000256" key="5">
    <source>
        <dbReference type="ARBA" id="ARBA00022768"/>
    </source>
</evidence>
<reference evidence="9" key="1">
    <citation type="submission" date="2023-10" db="EMBL/GenBank/DDBJ databases">
        <authorList>
            <person name="Domelevo Entfellner J.-B."/>
        </authorList>
    </citation>
    <scope>NUCLEOTIDE SEQUENCE</scope>
</reference>
<dbReference type="SUPFAM" id="SSF52540">
    <property type="entry name" value="P-loop containing nucleoside triphosphate hydrolases"/>
    <property type="match status" value="1"/>
</dbReference>
<dbReference type="InterPro" id="IPR027417">
    <property type="entry name" value="P-loop_NTPase"/>
</dbReference>
<dbReference type="Gramene" id="rna-AYBTSS11_LOCUS17554">
    <property type="protein sequence ID" value="CAJ1958096.1"/>
    <property type="gene ID" value="gene-AYBTSS11_LOCUS17554"/>
</dbReference>
<evidence type="ECO:0000256" key="6">
    <source>
        <dbReference type="ARBA" id="ARBA00022917"/>
    </source>
</evidence>
<dbReference type="Pfam" id="PF03144">
    <property type="entry name" value="GTP_EFTU_D2"/>
    <property type="match status" value="1"/>
</dbReference>
<dbReference type="CDD" id="cd01681">
    <property type="entry name" value="aeEF2_snRNP_like_IV"/>
    <property type="match status" value="1"/>
</dbReference>
<accession>A0AA86SGS3</accession>
<keyword evidence="2" id="KW-0963">Cytoplasm</keyword>
<dbReference type="GO" id="GO:0005525">
    <property type="term" value="F:GTP binding"/>
    <property type="evidence" value="ECO:0007669"/>
    <property type="project" value="UniProtKB-KW"/>
</dbReference>
<dbReference type="SMART" id="SM00838">
    <property type="entry name" value="EFG_C"/>
    <property type="match status" value="1"/>
</dbReference>
<dbReference type="InterPro" id="IPR020568">
    <property type="entry name" value="Ribosomal_Su5_D2-typ_SF"/>
</dbReference>
<dbReference type="FunFam" id="2.40.30.10:FF:000010">
    <property type="entry name" value="Translation elongation factor 2"/>
    <property type="match status" value="1"/>
</dbReference>
<dbReference type="FunFam" id="3.30.70.870:FF:000002">
    <property type="entry name" value="Translation elongation factor 2"/>
    <property type="match status" value="1"/>
</dbReference>
<dbReference type="InterPro" id="IPR035647">
    <property type="entry name" value="EFG_III/V"/>
</dbReference>
<keyword evidence="3" id="KW-0150">Chloroplast</keyword>
<feature type="domain" description="Tr-type G" evidence="8">
    <location>
        <begin position="32"/>
        <end position="359"/>
    </location>
</feature>
<dbReference type="InterPro" id="IPR009000">
    <property type="entry name" value="Transl_B-barrel_sf"/>
</dbReference>
<evidence type="ECO:0000256" key="7">
    <source>
        <dbReference type="ARBA" id="ARBA00023134"/>
    </source>
</evidence>
<evidence type="ECO:0000256" key="3">
    <source>
        <dbReference type="ARBA" id="ARBA00022528"/>
    </source>
</evidence>
<dbReference type="SUPFAM" id="SSF50447">
    <property type="entry name" value="Translation proteins"/>
    <property type="match status" value="1"/>
</dbReference>
<dbReference type="PROSITE" id="PS00301">
    <property type="entry name" value="G_TR_1"/>
    <property type="match status" value="1"/>
</dbReference>
<dbReference type="SMART" id="SM00889">
    <property type="entry name" value="EFG_IV"/>
    <property type="match status" value="1"/>
</dbReference>
<dbReference type="Gene3D" id="2.40.30.10">
    <property type="entry name" value="Translation factors"/>
    <property type="match status" value="1"/>
</dbReference>
<protein>
    <recommendedName>
        <fullName evidence="8">Tr-type G domain-containing protein</fullName>
    </recommendedName>
</protein>
<evidence type="ECO:0000256" key="1">
    <source>
        <dbReference type="ARBA" id="ARBA00004496"/>
    </source>
</evidence>
<dbReference type="AlphaFoldDB" id="A0AA86SGS3"/>
<dbReference type="InterPro" id="IPR004161">
    <property type="entry name" value="EFTu-like_2"/>
</dbReference>
<keyword evidence="6" id="KW-0648">Protein biosynthesis</keyword>
<dbReference type="CDD" id="cd16268">
    <property type="entry name" value="EF2_II"/>
    <property type="match status" value="1"/>
</dbReference>
<dbReference type="InterPro" id="IPR000640">
    <property type="entry name" value="EFG_V-like"/>
</dbReference>
<dbReference type="InterPro" id="IPR014721">
    <property type="entry name" value="Ribsml_uS5_D2-typ_fold_subgr"/>
</dbReference>
<evidence type="ECO:0000313" key="10">
    <source>
        <dbReference type="Proteomes" id="UP001189624"/>
    </source>
</evidence>
<comment type="subcellular location">
    <subcellularLocation>
        <location evidence="1">Cytoplasm</location>
    </subcellularLocation>
</comment>
<keyword evidence="4" id="KW-0547">Nucleotide-binding</keyword>
<dbReference type="PANTHER" id="PTHR42908">
    <property type="entry name" value="TRANSLATION ELONGATION FACTOR-RELATED"/>
    <property type="match status" value="1"/>
</dbReference>
<dbReference type="PANTHER" id="PTHR42908:SF23">
    <property type="entry name" value="TRANSLATION ELONGATION FACTOR EF-2 SUBUNIT"/>
    <property type="match status" value="1"/>
</dbReference>
<keyword evidence="7" id="KW-0342">GTP-binding</keyword>
<dbReference type="FunFam" id="3.40.50.300:FF:000058">
    <property type="entry name" value="Translation elongation factor 2"/>
    <property type="match status" value="1"/>
</dbReference>
<dbReference type="Pfam" id="PF00009">
    <property type="entry name" value="GTP_EFTU"/>
    <property type="match status" value="1"/>
</dbReference>
<dbReference type="GO" id="GO:1990904">
    <property type="term" value="C:ribonucleoprotein complex"/>
    <property type="evidence" value="ECO:0007669"/>
    <property type="project" value="TreeGrafter"/>
</dbReference>
<dbReference type="InterPro" id="IPR031157">
    <property type="entry name" value="G_TR_CS"/>
</dbReference>